<organism evidence="5 6">
    <name type="scientific">Brachionus calyciflorus</name>
    <dbReference type="NCBI Taxonomy" id="104777"/>
    <lineage>
        <taxon>Eukaryota</taxon>
        <taxon>Metazoa</taxon>
        <taxon>Spiralia</taxon>
        <taxon>Gnathifera</taxon>
        <taxon>Rotifera</taxon>
        <taxon>Eurotatoria</taxon>
        <taxon>Monogononta</taxon>
        <taxon>Pseudotrocha</taxon>
        <taxon>Ploima</taxon>
        <taxon>Brachionidae</taxon>
        <taxon>Brachionus</taxon>
    </lineage>
</organism>
<protein>
    <recommendedName>
        <fullName evidence="4">Myotubularin phosphatase domain-containing protein</fullName>
    </recommendedName>
</protein>
<dbReference type="InterPro" id="IPR029021">
    <property type="entry name" value="Prot-tyrosine_phosphatase-like"/>
</dbReference>
<dbReference type="Gene3D" id="2.30.29.30">
    <property type="entry name" value="Pleckstrin-homology domain (PH domain)/Phosphotyrosine-binding domain (PTB)"/>
    <property type="match status" value="1"/>
</dbReference>
<dbReference type="Pfam" id="PF06602">
    <property type="entry name" value="Myotub-related"/>
    <property type="match status" value="1"/>
</dbReference>
<feature type="domain" description="Myotubularin phosphatase" evidence="4">
    <location>
        <begin position="132"/>
        <end position="347"/>
    </location>
</feature>
<dbReference type="AlphaFoldDB" id="A0A813VXC3"/>
<dbReference type="Pfam" id="PF21098">
    <property type="entry name" value="PH-GRAM_MTMR6-like"/>
    <property type="match status" value="1"/>
</dbReference>
<evidence type="ECO:0000313" key="5">
    <source>
        <dbReference type="EMBL" id="CAF0845017.1"/>
    </source>
</evidence>
<sequence>MKISLNESNIILKLENVQLEDRSNSKIKTNGILYLTSSHVVFIETNSKREIWIYFSLINSIEKLPLTINGSPILIRTKHFLNCLFIIPKERDCQTLNLTLLQYSRPTKYHELLCFRENDHLKLLLNSTLKINKQIYQLESEYARMGLPNNKWTMSILNSNYEICSTYPNILFVPSSVSDVIIQSSAGFRSRGRLPVLSYLHPNGASITRCSQPLSGFNGRCPEDEQLLQHILLTNENSKFMYVVDTRPKINAMANKAQGKGYENEANYKNIQFYFIGIENIHVMRSSLEKLVKCSDNASSASFLSELEKSEWLKHIKAVIDTSVFIMEAINDQHVSVLVHCSDGWDRIINFFVYNSSDTTSIIHIEIQSIA</sequence>
<reference evidence="5" key="1">
    <citation type="submission" date="2021-02" db="EMBL/GenBank/DDBJ databases">
        <authorList>
            <person name="Nowell W R."/>
        </authorList>
    </citation>
    <scope>NUCLEOTIDE SEQUENCE</scope>
    <source>
        <strain evidence="5">Ploen Becks lab</strain>
    </source>
</reference>
<dbReference type="InterPro" id="IPR011993">
    <property type="entry name" value="PH-like_dom_sf"/>
</dbReference>
<keyword evidence="6" id="KW-1185">Reference proteome</keyword>
<dbReference type="InterPro" id="IPR010569">
    <property type="entry name" value="Myotubularin-like_Pase_dom"/>
</dbReference>
<dbReference type="InterPro" id="IPR048994">
    <property type="entry name" value="PH-GRAM_MTMR6-9"/>
</dbReference>
<evidence type="ECO:0000256" key="1">
    <source>
        <dbReference type="ARBA" id="ARBA00007471"/>
    </source>
</evidence>
<proteinExistence type="inferred from homology"/>
<dbReference type="SUPFAM" id="SSF50729">
    <property type="entry name" value="PH domain-like"/>
    <property type="match status" value="1"/>
</dbReference>
<dbReference type="PROSITE" id="PS51339">
    <property type="entry name" value="PPASE_MYOTUBULARIN"/>
    <property type="match status" value="1"/>
</dbReference>
<dbReference type="GO" id="GO:0004438">
    <property type="term" value="F:phosphatidylinositol-3-phosphate phosphatase activity"/>
    <property type="evidence" value="ECO:0007669"/>
    <property type="project" value="TreeGrafter"/>
</dbReference>
<feature type="binding site" evidence="3">
    <location>
        <begin position="341"/>
        <end position="347"/>
    </location>
    <ligand>
        <name>substrate</name>
    </ligand>
</feature>
<evidence type="ECO:0000256" key="3">
    <source>
        <dbReference type="PIRSR" id="PIRSR630564-2"/>
    </source>
</evidence>
<dbReference type="SUPFAM" id="SSF52799">
    <property type="entry name" value="(Phosphotyrosine protein) phosphatases II"/>
    <property type="match status" value="1"/>
</dbReference>
<dbReference type="InterPro" id="IPR030564">
    <property type="entry name" value="Myotubularin"/>
</dbReference>
<dbReference type="GO" id="GO:0106018">
    <property type="term" value="F:phosphatidylinositol-3,5-bisphosphate phosphatase activity"/>
    <property type="evidence" value="ECO:0007669"/>
    <property type="project" value="TreeGrafter"/>
</dbReference>
<feature type="binding site" evidence="3">
    <location>
        <begin position="280"/>
        <end position="281"/>
    </location>
    <ligand>
        <name>substrate</name>
    </ligand>
</feature>
<dbReference type="GO" id="GO:0046856">
    <property type="term" value="P:phosphatidylinositol dephosphorylation"/>
    <property type="evidence" value="ECO:0007669"/>
    <property type="project" value="TreeGrafter"/>
</dbReference>
<comment type="similarity">
    <text evidence="1">Belongs to the protein-tyrosine phosphatase family. Non-receptor class myotubularin subfamily.</text>
</comment>
<dbReference type="PANTHER" id="PTHR10807:SF8">
    <property type="entry name" value="PHOSPHATIDYLINOSITOL-3-PHOSPHATE PHOSPHATASE"/>
    <property type="match status" value="1"/>
</dbReference>
<accession>A0A813VXC3</accession>
<feature type="active site" description="Phosphocysteine intermediate" evidence="2">
    <location>
        <position position="341"/>
    </location>
</feature>
<name>A0A813VXC3_9BILA</name>
<evidence type="ECO:0000256" key="2">
    <source>
        <dbReference type="PIRSR" id="PIRSR630564-1"/>
    </source>
</evidence>
<dbReference type="Proteomes" id="UP000663879">
    <property type="component" value="Unassembled WGS sequence"/>
</dbReference>
<dbReference type="OrthoDB" id="271628at2759"/>
<dbReference type="PANTHER" id="PTHR10807">
    <property type="entry name" value="MYOTUBULARIN-RELATED"/>
    <property type="match status" value="1"/>
</dbReference>
<evidence type="ECO:0000259" key="4">
    <source>
        <dbReference type="PROSITE" id="PS51339"/>
    </source>
</evidence>
<comment type="caution">
    <text evidence="5">The sequence shown here is derived from an EMBL/GenBank/DDBJ whole genome shotgun (WGS) entry which is preliminary data.</text>
</comment>
<evidence type="ECO:0000313" key="6">
    <source>
        <dbReference type="Proteomes" id="UP000663879"/>
    </source>
</evidence>
<dbReference type="EMBL" id="CAJNOC010001210">
    <property type="protein sequence ID" value="CAF0845017.1"/>
    <property type="molecule type" value="Genomic_DNA"/>
</dbReference>
<gene>
    <name evidence="5" type="ORF">OXX778_LOCUS8653</name>
</gene>
<dbReference type="GO" id="GO:0005737">
    <property type="term" value="C:cytoplasm"/>
    <property type="evidence" value="ECO:0007669"/>
    <property type="project" value="TreeGrafter"/>
</dbReference>